<comment type="caution">
    <text evidence="9">The sequence shown here is derived from an EMBL/GenBank/DDBJ whole genome shotgun (WGS) entry which is preliminary data.</text>
</comment>
<feature type="domain" description="Oligopeptidase F N-terminal" evidence="8">
    <location>
        <begin position="118"/>
        <end position="180"/>
    </location>
</feature>
<dbReference type="GO" id="GO:0004181">
    <property type="term" value="F:metallocarboxypeptidase activity"/>
    <property type="evidence" value="ECO:0007669"/>
    <property type="project" value="InterPro"/>
</dbReference>
<evidence type="ECO:0000259" key="7">
    <source>
        <dbReference type="Pfam" id="PF01432"/>
    </source>
</evidence>
<dbReference type="AlphaFoldDB" id="A0A5R9GMW6"/>
<keyword evidence="1 6" id="KW-0645">Protease</keyword>
<dbReference type="InterPro" id="IPR034006">
    <property type="entry name" value="M3B_PepF_2"/>
</dbReference>
<keyword evidence="4 6" id="KW-0862">Zinc</keyword>
<dbReference type="GO" id="GO:0006508">
    <property type="term" value="P:proteolysis"/>
    <property type="evidence" value="ECO:0007669"/>
    <property type="project" value="UniProtKB-KW"/>
</dbReference>
<evidence type="ECO:0000313" key="10">
    <source>
        <dbReference type="Proteomes" id="UP000309676"/>
    </source>
</evidence>
<comment type="similarity">
    <text evidence="6">Belongs to the peptidase M3 family.</text>
</comment>
<dbReference type="CDD" id="cd09607">
    <property type="entry name" value="M3B_PepF"/>
    <property type="match status" value="1"/>
</dbReference>
<dbReference type="InterPro" id="IPR013647">
    <property type="entry name" value="OligopepF_N_dom"/>
</dbReference>
<dbReference type="GO" id="GO:0046872">
    <property type="term" value="F:metal ion binding"/>
    <property type="evidence" value="ECO:0007669"/>
    <property type="project" value="UniProtKB-UniRule"/>
</dbReference>
<dbReference type="OrthoDB" id="9769691at2"/>
<keyword evidence="3 6" id="KW-0378">Hydrolase</keyword>
<dbReference type="Pfam" id="PF08439">
    <property type="entry name" value="Peptidase_M3_N"/>
    <property type="match status" value="1"/>
</dbReference>
<evidence type="ECO:0000259" key="8">
    <source>
        <dbReference type="Pfam" id="PF08439"/>
    </source>
</evidence>
<feature type="domain" description="Peptidase M3A/M3B catalytic" evidence="7">
    <location>
        <begin position="341"/>
        <end position="583"/>
    </location>
</feature>
<evidence type="ECO:0000313" key="9">
    <source>
        <dbReference type="EMBL" id="TLS53345.1"/>
    </source>
</evidence>
<dbReference type="RefSeq" id="WP_138192551.1">
    <property type="nucleotide sequence ID" value="NZ_VCIW01000002.1"/>
</dbReference>
<evidence type="ECO:0000256" key="2">
    <source>
        <dbReference type="ARBA" id="ARBA00022723"/>
    </source>
</evidence>
<gene>
    <name evidence="9" type="ORF">FE782_03465</name>
</gene>
<name>A0A5R9GMW6_9BACL</name>
<accession>A0A5R9GMW6</accession>
<dbReference type="Gene3D" id="1.20.140.70">
    <property type="entry name" value="Oligopeptidase f, N-terminal domain"/>
    <property type="match status" value="1"/>
</dbReference>
<dbReference type="GO" id="GO:0004222">
    <property type="term" value="F:metalloendopeptidase activity"/>
    <property type="evidence" value="ECO:0007669"/>
    <property type="project" value="InterPro"/>
</dbReference>
<dbReference type="InterPro" id="IPR001567">
    <property type="entry name" value="Pept_M3A_M3B_dom"/>
</dbReference>
<dbReference type="Pfam" id="PF01432">
    <property type="entry name" value="Peptidase_M3"/>
    <property type="match status" value="1"/>
</dbReference>
<keyword evidence="10" id="KW-1185">Reference proteome</keyword>
<comment type="cofactor">
    <cofactor evidence="6">
        <name>Zn(2+)</name>
        <dbReference type="ChEBI" id="CHEBI:29105"/>
    </cofactor>
    <text evidence="6">Binds 1 zinc ion.</text>
</comment>
<evidence type="ECO:0000256" key="1">
    <source>
        <dbReference type="ARBA" id="ARBA00022670"/>
    </source>
</evidence>
<sequence length="596" mass="67197">MSNANRLPDTWDLDVIFPGGSDSPEFAEFLRALEQDIDGFGERVRLAADAKPPGAEALESLTGELESLQARLIEAEAFASCLASANQKDKKAVALGSAIRSLAAAFESRLTRFDLVLTATPQDAWDEWMRRPTLAPVAFPLTERRAQALEKMSPELETLLNDLAVDGYHGWSELYDTTVSLLEVPFQEENGDTTMLSAGQAQNKLYHPSKEVRDRTFVAWENAWEKHADYCAQALNHLGGFRLQTYKHRGWDSVHKEPLDLNRMSPETLGSMWSAIERNRSFLLDYFAKKAELLGIDKLGWTDLDAPIGKAGEKIGFDDGAALIVDQFRRFGPKLADFAAMTFRDRWIEAEDRPGKRPGGFCTSFPLKKQSRIFMTYEGSMTNVSTLAHELGHGFHTHVMYDQPQLTQNYAMGVAETASTFAEMIVSDATIRNASDRETKLALLDDKIQRSVAFLMNIHARFLFETNFYEERKRGTVGAERLNALMVDAQKQAFHDSLASYHPHFWASKLHFYITEVPFYNFPYTFGYLFSTGIYATASGEGANFEDRYVALLQDTGRMSVESLAKKHLNVDLTKPDFWERSVALMKKDVEDFLAL</sequence>
<dbReference type="SUPFAM" id="SSF55486">
    <property type="entry name" value="Metalloproteases ('zincins'), catalytic domain"/>
    <property type="match status" value="1"/>
</dbReference>
<dbReference type="PANTHER" id="PTHR34217">
    <property type="entry name" value="METAL-DEPENDENT CARBOXYPEPTIDASE"/>
    <property type="match status" value="1"/>
</dbReference>
<organism evidence="9 10">
    <name type="scientific">Paenibacillus antri</name>
    <dbReference type="NCBI Taxonomy" id="2582848"/>
    <lineage>
        <taxon>Bacteria</taxon>
        <taxon>Bacillati</taxon>
        <taxon>Bacillota</taxon>
        <taxon>Bacilli</taxon>
        <taxon>Bacillales</taxon>
        <taxon>Paenibacillaceae</taxon>
        <taxon>Paenibacillus</taxon>
    </lineage>
</organism>
<dbReference type="NCBIfam" id="TIGR02290">
    <property type="entry name" value="M3_fam_3"/>
    <property type="match status" value="1"/>
</dbReference>
<dbReference type="InterPro" id="IPR011977">
    <property type="entry name" value="Pept_M3B_clade3"/>
</dbReference>
<protein>
    <submittedName>
        <fullName evidence="9">M3 family oligoendopeptidase</fullName>
    </submittedName>
</protein>
<dbReference type="Gene3D" id="1.10.1370.20">
    <property type="entry name" value="Oligoendopeptidase f, C-terminal domain"/>
    <property type="match status" value="1"/>
</dbReference>
<dbReference type="Proteomes" id="UP000309676">
    <property type="component" value="Unassembled WGS sequence"/>
</dbReference>
<evidence type="ECO:0000256" key="4">
    <source>
        <dbReference type="ARBA" id="ARBA00022833"/>
    </source>
</evidence>
<dbReference type="PANTHER" id="PTHR34217:SF1">
    <property type="entry name" value="CARBOXYPEPTIDASE 1"/>
    <property type="match status" value="1"/>
</dbReference>
<evidence type="ECO:0000256" key="3">
    <source>
        <dbReference type="ARBA" id="ARBA00022801"/>
    </source>
</evidence>
<evidence type="ECO:0000256" key="6">
    <source>
        <dbReference type="RuleBase" id="RU003435"/>
    </source>
</evidence>
<evidence type="ECO:0000256" key="5">
    <source>
        <dbReference type="ARBA" id="ARBA00023049"/>
    </source>
</evidence>
<reference evidence="9 10" key="1">
    <citation type="submission" date="2019-05" db="EMBL/GenBank/DDBJ databases">
        <authorList>
            <person name="Narsing Rao M.P."/>
            <person name="Li W.J."/>
        </authorList>
    </citation>
    <scope>NUCLEOTIDE SEQUENCE [LARGE SCALE GENOMIC DNA]</scope>
    <source>
        <strain evidence="9 10">SYSU_K30003</strain>
    </source>
</reference>
<keyword evidence="5 6" id="KW-0482">Metalloprotease</keyword>
<dbReference type="EMBL" id="VCIW01000002">
    <property type="protein sequence ID" value="TLS53345.1"/>
    <property type="molecule type" value="Genomic_DNA"/>
</dbReference>
<proteinExistence type="inferred from homology"/>
<keyword evidence="2 6" id="KW-0479">Metal-binding</keyword>
<dbReference type="InterPro" id="IPR001333">
    <property type="entry name" value="Peptidase_M32_Taq"/>
</dbReference>
<dbReference type="InterPro" id="IPR042088">
    <property type="entry name" value="OligoPept_F_C"/>
</dbReference>